<feature type="domain" description="Metallo-beta-lactamase" evidence="1">
    <location>
        <begin position="44"/>
        <end position="276"/>
    </location>
</feature>
<dbReference type="EMBL" id="DVJQ01000040">
    <property type="protein sequence ID" value="HIS74293.1"/>
    <property type="molecule type" value="Genomic_DNA"/>
</dbReference>
<dbReference type="Gene3D" id="3.60.15.10">
    <property type="entry name" value="Ribonuclease Z/Hydroxyacylglutathione hydrolase-like"/>
    <property type="match status" value="1"/>
</dbReference>
<comment type="caution">
    <text evidence="2">The sequence shown here is derived from an EMBL/GenBank/DDBJ whole genome shotgun (WGS) entry which is preliminary data.</text>
</comment>
<name>A0A9D1FIE3_9BACT</name>
<proteinExistence type="predicted"/>
<reference evidence="2" key="2">
    <citation type="journal article" date="2021" name="PeerJ">
        <title>Extensive microbial diversity within the chicken gut microbiome revealed by metagenomics and culture.</title>
        <authorList>
            <person name="Gilroy R."/>
            <person name="Ravi A."/>
            <person name="Getino M."/>
            <person name="Pursley I."/>
            <person name="Horton D.L."/>
            <person name="Alikhan N.F."/>
            <person name="Baker D."/>
            <person name="Gharbi K."/>
            <person name="Hall N."/>
            <person name="Watson M."/>
            <person name="Adriaenssens E.M."/>
            <person name="Foster-Nyarko E."/>
            <person name="Jarju S."/>
            <person name="Secka A."/>
            <person name="Antonio M."/>
            <person name="Oren A."/>
            <person name="Chaudhuri R.R."/>
            <person name="La Ragione R."/>
            <person name="Hildebrand F."/>
            <person name="Pallen M.J."/>
        </authorList>
    </citation>
    <scope>NUCLEOTIDE SEQUENCE</scope>
    <source>
        <strain evidence="2">CHK152-2871</strain>
    </source>
</reference>
<evidence type="ECO:0000313" key="3">
    <source>
        <dbReference type="Proteomes" id="UP000886865"/>
    </source>
</evidence>
<reference evidence="2" key="1">
    <citation type="submission" date="2020-10" db="EMBL/GenBank/DDBJ databases">
        <authorList>
            <person name="Gilroy R."/>
        </authorList>
    </citation>
    <scope>NUCLEOTIDE SEQUENCE</scope>
    <source>
        <strain evidence="2">CHK152-2871</strain>
    </source>
</reference>
<dbReference type="InterPro" id="IPR001279">
    <property type="entry name" value="Metallo-B-lactamas"/>
</dbReference>
<dbReference type="PANTHER" id="PTHR42663:SF4">
    <property type="entry name" value="SLL1036 PROTEIN"/>
    <property type="match status" value="1"/>
</dbReference>
<dbReference type="InterPro" id="IPR036866">
    <property type="entry name" value="RibonucZ/Hydroxyglut_hydro"/>
</dbReference>
<dbReference type="CDD" id="cd07715">
    <property type="entry name" value="TaR3-like_MBL-fold"/>
    <property type="match status" value="1"/>
</dbReference>
<dbReference type="PANTHER" id="PTHR42663">
    <property type="entry name" value="HYDROLASE C777.06C-RELATED-RELATED"/>
    <property type="match status" value="1"/>
</dbReference>
<sequence>MEQDFKVKFRGVRGSYPTPRANFLRFGGNTSCVEVGLGENLLVLDAGTGIVDLGNELVREHILSSQQQNDRKTIEATILLSHVHQDHIQGLQFFKPVFVRGSKINVFGLNVSNEDLKDTLQDVLFDRVFPLGIDDVKCTFNIENLNDSKVVVIKKGEKAKIIDLSDFCPSDYSTDDIVVSFYKTQAHPKNGCLCMKISYNNKVLVYATDKESYVGSDKRFIEFAYGCDVLIHDAQYTHQDYVSPVAPKQGYGHSTYQMALESAKLAKAKRLFFFHYDPNYDDTTLEMLEKEFSNKMNGIEFAKEGMEIIL</sequence>
<evidence type="ECO:0000313" key="2">
    <source>
        <dbReference type="EMBL" id="HIS74293.1"/>
    </source>
</evidence>
<protein>
    <submittedName>
        <fullName evidence="2">MBL fold metallo-hydrolase</fullName>
    </submittedName>
</protein>
<accession>A0A9D1FIE3</accession>
<dbReference type="Proteomes" id="UP000886865">
    <property type="component" value="Unassembled WGS sequence"/>
</dbReference>
<dbReference type="AlphaFoldDB" id="A0A9D1FIE3"/>
<dbReference type="Pfam" id="PF12706">
    <property type="entry name" value="Lactamase_B_2"/>
    <property type="match status" value="1"/>
</dbReference>
<organism evidence="2 3">
    <name type="scientific">Candidatus Galligastranaerophilus intestinavium</name>
    <dbReference type="NCBI Taxonomy" id="2840836"/>
    <lineage>
        <taxon>Bacteria</taxon>
        <taxon>Candidatus Galligastranaerophilus</taxon>
    </lineage>
</organism>
<dbReference type="SUPFAM" id="SSF56281">
    <property type="entry name" value="Metallo-hydrolase/oxidoreductase"/>
    <property type="match status" value="1"/>
</dbReference>
<gene>
    <name evidence="2" type="ORF">IAA86_04650</name>
</gene>
<evidence type="ECO:0000259" key="1">
    <source>
        <dbReference type="Pfam" id="PF12706"/>
    </source>
</evidence>